<sequence>MVDERTHRLGSARLLSLCAILLGLFLMHGSPAAAVDGCHGRAGSTHALHDSHDSHASATASAESAPTQPGTLRATDDMAAHGTLCVATPAEQRIPLPVAPLTALFALAALAAWAVHRAWRPGGTGRRGPPGGRGLLLQVCIART</sequence>
<feature type="region of interest" description="Disordered" evidence="1">
    <location>
        <begin position="43"/>
        <end position="74"/>
    </location>
</feature>
<keyword evidence="3" id="KW-0732">Signal</keyword>
<keyword evidence="2" id="KW-1133">Transmembrane helix</keyword>
<accession>A0A233S7Q0</accession>
<name>A0A233S7Q0_STRDA</name>
<feature type="compositionally biased region" description="Low complexity" evidence="1">
    <location>
        <begin position="56"/>
        <end position="65"/>
    </location>
</feature>
<feature type="signal peptide" evidence="3">
    <location>
        <begin position="1"/>
        <end position="34"/>
    </location>
</feature>
<proteinExistence type="predicted"/>
<evidence type="ECO:0000256" key="1">
    <source>
        <dbReference type="SAM" id="MobiDB-lite"/>
    </source>
</evidence>
<evidence type="ECO:0000313" key="5">
    <source>
        <dbReference type="Proteomes" id="UP000215483"/>
    </source>
</evidence>
<reference evidence="4 5" key="1">
    <citation type="submission" date="2016-07" db="EMBL/GenBank/DDBJ databases">
        <title>Draft genome of Streptomyces diastatochromogenes.</title>
        <authorList>
            <person name="Podduturi R."/>
            <person name="Lukassen M.B."/>
            <person name="Clausen N."/>
            <person name="Nielsen J.L."/>
            <person name="Jorgensen N.O."/>
        </authorList>
    </citation>
    <scope>NUCLEOTIDE SEQUENCE [LARGE SCALE GENOMIC DNA]</scope>
    <source>
        <strain evidence="4 5">DSM 40608</strain>
    </source>
</reference>
<evidence type="ECO:0000313" key="4">
    <source>
        <dbReference type="EMBL" id="OXY91695.1"/>
    </source>
</evidence>
<evidence type="ECO:0000256" key="3">
    <source>
        <dbReference type="SAM" id="SignalP"/>
    </source>
</evidence>
<feature type="transmembrane region" description="Helical" evidence="2">
    <location>
        <begin position="98"/>
        <end position="119"/>
    </location>
</feature>
<organism evidence="4 5">
    <name type="scientific">Streptomyces diastatochromogenes</name>
    <dbReference type="NCBI Taxonomy" id="42236"/>
    <lineage>
        <taxon>Bacteria</taxon>
        <taxon>Bacillati</taxon>
        <taxon>Actinomycetota</taxon>
        <taxon>Actinomycetes</taxon>
        <taxon>Kitasatosporales</taxon>
        <taxon>Streptomycetaceae</taxon>
        <taxon>Streptomyces</taxon>
    </lineage>
</organism>
<gene>
    <name evidence="4" type="ORF">BEK98_28695</name>
</gene>
<keyword evidence="5" id="KW-1185">Reference proteome</keyword>
<comment type="caution">
    <text evidence="4">The sequence shown here is derived from an EMBL/GenBank/DDBJ whole genome shotgun (WGS) entry which is preliminary data.</text>
</comment>
<dbReference type="OrthoDB" id="4327955at2"/>
<dbReference type="AlphaFoldDB" id="A0A233S7Q0"/>
<keyword evidence="2" id="KW-0472">Membrane</keyword>
<dbReference type="EMBL" id="MCGQ01000027">
    <property type="protein sequence ID" value="OXY91695.1"/>
    <property type="molecule type" value="Genomic_DNA"/>
</dbReference>
<dbReference type="Proteomes" id="UP000215483">
    <property type="component" value="Unassembled WGS sequence"/>
</dbReference>
<dbReference type="RefSeq" id="WP_094219715.1">
    <property type="nucleotide sequence ID" value="NZ_MCGQ01000027.1"/>
</dbReference>
<feature type="chain" id="PRO_5012872971" evidence="3">
    <location>
        <begin position="35"/>
        <end position="144"/>
    </location>
</feature>
<keyword evidence="2" id="KW-0812">Transmembrane</keyword>
<protein>
    <submittedName>
        <fullName evidence="4">Uncharacterized protein</fullName>
    </submittedName>
</protein>
<evidence type="ECO:0000256" key="2">
    <source>
        <dbReference type="SAM" id="Phobius"/>
    </source>
</evidence>